<keyword evidence="7" id="KW-1185">Reference proteome</keyword>
<evidence type="ECO:0000256" key="3">
    <source>
        <dbReference type="ARBA" id="ARBA00022525"/>
    </source>
</evidence>
<comment type="subcellular location">
    <subcellularLocation>
        <location evidence="1">Secreted</location>
    </subcellularLocation>
</comment>
<dbReference type="GO" id="GO:0015918">
    <property type="term" value="P:sterol transport"/>
    <property type="evidence" value="ECO:0007669"/>
    <property type="project" value="InterPro"/>
</dbReference>
<feature type="chain" id="PRO_5042051063" description="MD-2-related lipid-recognition domain-containing protein" evidence="4">
    <location>
        <begin position="25"/>
        <end position="150"/>
    </location>
</feature>
<evidence type="ECO:0000313" key="7">
    <source>
        <dbReference type="Proteomes" id="UP001286313"/>
    </source>
</evidence>
<dbReference type="Proteomes" id="UP001286313">
    <property type="component" value="Unassembled WGS sequence"/>
</dbReference>
<sequence>MSTTCHNILLLVFVLVLVAEEAVATIYQDCGSQAMVSEFSITNCDVPPCLVPRPSTYHVNITFTPESSSQELETVILANIGGSDFPWPGPDGCTLLEGDSCPLVPGETYKYRAVMPVLAEYPAVSAVVTWKLRDEKGVKHVCAMLPITLI</sequence>
<keyword evidence="3" id="KW-0964">Secreted</keyword>
<dbReference type="SMART" id="SM00737">
    <property type="entry name" value="ML"/>
    <property type="match status" value="1"/>
</dbReference>
<evidence type="ECO:0000256" key="1">
    <source>
        <dbReference type="ARBA" id="ARBA00004613"/>
    </source>
</evidence>
<dbReference type="GO" id="GO:0005576">
    <property type="term" value="C:extracellular region"/>
    <property type="evidence" value="ECO:0007669"/>
    <property type="project" value="UniProtKB-SubCell"/>
</dbReference>
<dbReference type="PANTHER" id="PTHR11306">
    <property type="entry name" value="NIEMANN PICK TYPE C2 PROTEIN NPC2-RELATED"/>
    <property type="match status" value="1"/>
</dbReference>
<feature type="domain" description="MD-2-related lipid-recognition" evidence="5">
    <location>
        <begin position="27"/>
        <end position="147"/>
    </location>
</feature>
<feature type="signal peptide" evidence="4">
    <location>
        <begin position="1"/>
        <end position="24"/>
    </location>
</feature>
<dbReference type="GO" id="GO:0032934">
    <property type="term" value="F:sterol binding"/>
    <property type="evidence" value="ECO:0007669"/>
    <property type="project" value="InterPro"/>
</dbReference>
<dbReference type="InterPro" id="IPR003172">
    <property type="entry name" value="ML_dom"/>
</dbReference>
<accession>A0AAE1K9M3</accession>
<organism evidence="6 7">
    <name type="scientific">Petrolisthes cinctipes</name>
    <name type="common">Flat porcelain crab</name>
    <dbReference type="NCBI Taxonomy" id="88211"/>
    <lineage>
        <taxon>Eukaryota</taxon>
        <taxon>Metazoa</taxon>
        <taxon>Ecdysozoa</taxon>
        <taxon>Arthropoda</taxon>
        <taxon>Crustacea</taxon>
        <taxon>Multicrustacea</taxon>
        <taxon>Malacostraca</taxon>
        <taxon>Eumalacostraca</taxon>
        <taxon>Eucarida</taxon>
        <taxon>Decapoda</taxon>
        <taxon>Pleocyemata</taxon>
        <taxon>Anomura</taxon>
        <taxon>Galatheoidea</taxon>
        <taxon>Porcellanidae</taxon>
        <taxon>Petrolisthes</taxon>
    </lineage>
</organism>
<dbReference type="Gene3D" id="2.60.40.770">
    <property type="match status" value="1"/>
</dbReference>
<dbReference type="EMBL" id="JAWQEG010003379">
    <property type="protein sequence ID" value="KAK3866543.1"/>
    <property type="molecule type" value="Genomic_DNA"/>
</dbReference>
<evidence type="ECO:0000256" key="4">
    <source>
        <dbReference type="SAM" id="SignalP"/>
    </source>
</evidence>
<dbReference type="AlphaFoldDB" id="A0AAE1K9M3"/>
<name>A0AAE1K9M3_PETCI</name>
<comment type="similarity">
    <text evidence="2">Belongs to the NPC2 family.</text>
</comment>
<evidence type="ECO:0000259" key="5">
    <source>
        <dbReference type="SMART" id="SM00737"/>
    </source>
</evidence>
<dbReference type="PANTHER" id="PTHR11306:SF68">
    <property type="entry name" value="NPC INTRACELLULAR CHOLESTEROL TRANSPORTER 2"/>
    <property type="match status" value="1"/>
</dbReference>
<evidence type="ECO:0000256" key="2">
    <source>
        <dbReference type="ARBA" id="ARBA00006370"/>
    </source>
</evidence>
<reference evidence="6" key="1">
    <citation type="submission" date="2023-10" db="EMBL/GenBank/DDBJ databases">
        <title>Genome assemblies of two species of porcelain crab, Petrolisthes cinctipes and Petrolisthes manimaculis (Anomura: Porcellanidae).</title>
        <authorList>
            <person name="Angst P."/>
        </authorList>
    </citation>
    <scope>NUCLEOTIDE SEQUENCE</scope>
    <source>
        <strain evidence="6">PB745_01</strain>
        <tissue evidence="6">Gill</tissue>
    </source>
</reference>
<dbReference type="FunFam" id="2.60.40.770:FF:000001">
    <property type="entry name" value="NPC intracellular cholesterol transporter 2"/>
    <property type="match status" value="1"/>
</dbReference>
<gene>
    <name evidence="6" type="ORF">Pcinc_027928</name>
</gene>
<dbReference type="SUPFAM" id="SSF81296">
    <property type="entry name" value="E set domains"/>
    <property type="match status" value="1"/>
</dbReference>
<comment type="caution">
    <text evidence="6">The sequence shown here is derived from an EMBL/GenBank/DDBJ whole genome shotgun (WGS) entry which is preliminary data.</text>
</comment>
<protein>
    <recommendedName>
        <fullName evidence="5">MD-2-related lipid-recognition domain-containing protein</fullName>
    </recommendedName>
</protein>
<dbReference type="InterPro" id="IPR039670">
    <property type="entry name" value="NPC2-like"/>
</dbReference>
<evidence type="ECO:0000313" key="6">
    <source>
        <dbReference type="EMBL" id="KAK3866543.1"/>
    </source>
</evidence>
<proteinExistence type="inferred from homology"/>
<keyword evidence="4" id="KW-0732">Signal</keyword>
<dbReference type="InterPro" id="IPR014756">
    <property type="entry name" value="Ig_E-set"/>
</dbReference>
<dbReference type="Pfam" id="PF02221">
    <property type="entry name" value="E1_DerP2_DerF2"/>
    <property type="match status" value="1"/>
</dbReference>